<evidence type="ECO:0000313" key="6">
    <source>
        <dbReference type="EMBL" id="GGK36476.1"/>
    </source>
</evidence>
<keyword evidence="2 4" id="KW-0238">DNA-binding</keyword>
<dbReference type="Pfam" id="PF00440">
    <property type="entry name" value="TetR_N"/>
    <property type="match status" value="1"/>
</dbReference>
<dbReference type="GO" id="GO:0003677">
    <property type="term" value="F:DNA binding"/>
    <property type="evidence" value="ECO:0007669"/>
    <property type="project" value="UniProtKB-UniRule"/>
</dbReference>
<dbReference type="Proteomes" id="UP000612956">
    <property type="component" value="Unassembled WGS sequence"/>
</dbReference>
<evidence type="ECO:0000259" key="5">
    <source>
        <dbReference type="PROSITE" id="PS50977"/>
    </source>
</evidence>
<dbReference type="InterPro" id="IPR001647">
    <property type="entry name" value="HTH_TetR"/>
</dbReference>
<protein>
    <submittedName>
        <fullName evidence="6">Transcriptional regulator, TetR</fullName>
    </submittedName>
</protein>
<name>A0A917Q8L4_9NOCA</name>
<keyword evidence="3" id="KW-0804">Transcription</keyword>
<reference evidence="6" key="2">
    <citation type="submission" date="2020-09" db="EMBL/GenBank/DDBJ databases">
        <authorList>
            <person name="Sun Q."/>
            <person name="Zhou Y."/>
        </authorList>
    </citation>
    <scope>NUCLEOTIDE SEQUENCE</scope>
    <source>
        <strain evidence="6">CGMCC 4.7278</strain>
    </source>
</reference>
<evidence type="ECO:0000256" key="2">
    <source>
        <dbReference type="ARBA" id="ARBA00023125"/>
    </source>
</evidence>
<feature type="domain" description="HTH tetR-type" evidence="5">
    <location>
        <begin position="6"/>
        <end position="66"/>
    </location>
</feature>
<evidence type="ECO:0000256" key="3">
    <source>
        <dbReference type="ARBA" id="ARBA00023163"/>
    </source>
</evidence>
<sequence length="196" mass="20736">MARPRIHDIETMLDATERLAARDGVATVTMRAVATEAGASNGALYHSFESRAELLAHTWLRAMERYVTIAAEPVARTVATGAHVADGALAIVVLGERFPDSARFLAAVGVTELAELSAPLPVDVAAAVARAMRAWSRLVASVARALWGRADRYAIATVTLCLVGLPATIVLARTDDAAARTQLRVAVEAIVANGRR</sequence>
<organism evidence="6 7">
    <name type="scientific">Nocardia camponoti</name>
    <dbReference type="NCBI Taxonomy" id="1616106"/>
    <lineage>
        <taxon>Bacteria</taxon>
        <taxon>Bacillati</taxon>
        <taxon>Actinomycetota</taxon>
        <taxon>Actinomycetes</taxon>
        <taxon>Mycobacteriales</taxon>
        <taxon>Nocardiaceae</taxon>
        <taxon>Nocardia</taxon>
    </lineage>
</organism>
<dbReference type="PANTHER" id="PTHR47506">
    <property type="entry name" value="TRANSCRIPTIONAL REGULATORY PROTEIN"/>
    <property type="match status" value="1"/>
</dbReference>
<keyword evidence="1" id="KW-0805">Transcription regulation</keyword>
<dbReference type="RefSeq" id="WP_229683667.1">
    <property type="nucleotide sequence ID" value="NZ_BMMW01000001.1"/>
</dbReference>
<feature type="DNA-binding region" description="H-T-H motif" evidence="4">
    <location>
        <begin position="29"/>
        <end position="48"/>
    </location>
</feature>
<evidence type="ECO:0000256" key="4">
    <source>
        <dbReference type="PROSITE-ProRule" id="PRU00335"/>
    </source>
</evidence>
<dbReference type="Gene3D" id="1.10.357.10">
    <property type="entry name" value="Tetracycline Repressor, domain 2"/>
    <property type="match status" value="1"/>
</dbReference>
<proteinExistence type="predicted"/>
<reference evidence="6" key="1">
    <citation type="journal article" date="2014" name="Int. J. Syst. Evol. Microbiol.">
        <title>Complete genome sequence of Corynebacterium casei LMG S-19264T (=DSM 44701T), isolated from a smear-ripened cheese.</title>
        <authorList>
            <consortium name="US DOE Joint Genome Institute (JGI-PGF)"/>
            <person name="Walter F."/>
            <person name="Albersmeier A."/>
            <person name="Kalinowski J."/>
            <person name="Ruckert C."/>
        </authorList>
    </citation>
    <scope>NUCLEOTIDE SEQUENCE</scope>
    <source>
        <strain evidence="6">CGMCC 4.7278</strain>
    </source>
</reference>
<keyword evidence="7" id="KW-1185">Reference proteome</keyword>
<accession>A0A917Q8L4</accession>
<dbReference type="PRINTS" id="PR00455">
    <property type="entry name" value="HTHTETR"/>
</dbReference>
<dbReference type="SUPFAM" id="SSF46689">
    <property type="entry name" value="Homeodomain-like"/>
    <property type="match status" value="1"/>
</dbReference>
<evidence type="ECO:0000256" key="1">
    <source>
        <dbReference type="ARBA" id="ARBA00023015"/>
    </source>
</evidence>
<gene>
    <name evidence="6" type="ORF">GCM10011591_05140</name>
</gene>
<dbReference type="EMBL" id="BMMW01000001">
    <property type="protein sequence ID" value="GGK36476.1"/>
    <property type="molecule type" value="Genomic_DNA"/>
</dbReference>
<comment type="caution">
    <text evidence="6">The sequence shown here is derived from an EMBL/GenBank/DDBJ whole genome shotgun (WGS) entry which is preliminary data.</text>
</comment>
<dbReference type="PROSITE" id="PS50977">
    <property type="entry name" value="HTH_TETR_2"/>
    <property type="match status" value="1"/>
</dbReference>
<dbReference type="InterPro" id="IPR009057">
    <property type="entry name" value="Homeodomain-like_sf"/>
</dbReference>
<evidence type="ECO:0000313" key="7">
    <source>
        <dbReference type="Proteomes" id="UP000612956"/>
    </source>
</evidence>
<dbReference type="AlphaFoldDB" id="A0A917Q8L4"/>
<dbReference type="PANTHER" id="PTHR47506:SF1">
    <property type="entry name" value="HTH-TYPE TRANSCRIPTIONAL REGULATOR YJDC"/>
    <property type="match status" value="1"/>
</dbReference>